<keyword evidence="5" id="KW-0520">NAD</keyword>
<feature type="binding site" evidence="6">
    <location>
        <position position="114"/>
    </location>
    <ligand>
        <name>Zn(2+)</name>
        <dbReference type="ChEBI" id="CHEBI:29105"/>
    </ligand>
</feature>
<comment type="caution">
    <text evidence="8">The sequence shown here is derived from an EMBL/GenBank/DDBJ whole genome shotgun (WGS) entry which is preliminary data.</text>
</comment>
<dbReference type="PANTHER" id="PTHR11085">
    <property type="entry name" value="NAD-DEPENDENT PROTEIN DEACYLASE SIRTUIN-5, MITOCHONDRIAL-RELATED"/>
    <property type="match status" value="1"/>
</dbReference>
<evidence type="ECO:0000313" key="8">
    <source>
        <dbReference type="EMBL" id="CAE7752862.1"/>
    </source>
</evidence>
<dbReference type="GO" id="GO:0070403">
    <property type="term" value="F:NAD+ binding"/>
    <property type="evidence" value="ECO:0007669"/>
    <property type="project" value="InterPro"/>
</dbReference>
<evidence type="ECO:0000256" key="4">
    <source>
        <dbReference type="ARBA" id="ARBA00022833"/>
    </source>
</evidence>
<name>A0A812XTH8_SYMPI</name>
<reference evidence="8" key="1">
    <citation type="submission" date="2021-02" db="EMBL/GenBank/DDBJ databases">
        <authorList>
            <person name="Dougan E. K."/>
            <person name="Rhodes N."/>
            <person name="Thang M."/>
            <person name="Chan C."/>
        </authorList>
    </citation>
    <scope>NUCLEOTIDE SEQUENCE</scope>
</reference>
<dbReference type="Proteomes" id="UP000649617">
    <property type="component" value="Unassembled WGS sequence"/>
</dbReference>
<evidence type="ECO:0000256" key="3">
    <source>
        <dbReference type="ARBA" id="ARBA00022723"/>
    </source>
</evidence>
<evidence type="ECO:0000313" key="9">
    <source>
        <dbReference type="Proteomes" id="UP000649617"/>
    </source>
</evidence>
<evidence type="ECO:0000256" key="2">
    <source>
        <dbReference type="ARBA" id="ARBA00022679"/>
    </source>
</evidence>
<proteinExistence type="predicted"/>
<dbReference type="GO" id="GO:0046872">
    <property type="term" value="F:metal ion binding"/>
    <property type="evidence" value="ECO:0007669"/>
    <property type="project" value="UniProtKB-KW"/>
</dbReference>
<dbReference type="Gene3D" id="3.30.1600.10">
    <property type="entry name" value="SIR2/SIRT2 'Small Domain"/>
    <property type="match status" value="1"/>
</dbReference>
<keyword evidence="4 6" id="KW-0862">Zinc</keyword>
<feature type="binding site" evidence="6">
    <location>
        <position position="138"/>
    </location>
    <ligand>
        <name>Zn(2+)</name>
        <dbReference type="ChEBI" id="CHEBI:29105"/>
    </ligand>
</feature>
<dbReference type="Pfam" id="PF02146">
    <property type="entry name" value="SIR2"/>
    <property type="match status" value="1"/>
</dbReference>
<organism evidence="8 9">
    <name type="scientific">Symbiodinium pilosum</name>
    <name type="common">Dinoflagellate</name>
    <dbReference type="NCBI Taxonomy" id="2952"/>
    <lineage>
        <taxon>Eukaryota</taxon>
        <taxon>Sar</taxon>
        <taxon>Alveolata</taxon>
        <taxon>Dinophyceae</taxon>
        <taxon>Suessiales</taxon>
        <taxon>Symbiodiniaceae</taxon>
        <taxon>Symbiodinium</taxon>
    </lineage>
</organism>
<dbReference type="PROSITE" id="PS50305">
    <property type="entry name" value="SIRTUIN"/>
    <property type="match status" value="1"/>
</dbReference>
<feature type="domain" description="Deacetylase sirtuin-type" evidence="7">
    <location>
        <begin position="1"/>
        <end position="182"/>
    </location>
</feature>
<gene>
    <name evidence="8" type="primary">sirt2</name>
    <name evidence="8" type="ORF">SPIL2461_LOCUS21824</name>
</gene>
<dbReference type="GO" id="GO:0005634">
    <property type="term" value="C:nucleus"/>
    <property type="evidence" value="ECO:0007669"/>
    <property type="project" value="TreeGrafter"/>
</dbReference>
<feature type="binding site" evidence="6">
    <location>
        <position position="141"/>
    </location>
    <ligand>
        <name>Zn(2+)</name>
        <dbReference type="ChEBI" id="CHEBI:29105"/>
    </ligand>
</feature>
<dbReference type="PANTHER" id="PTHR11085:SF6">
    <property type="entry name" value="NAD-DEPENDENT PROTEIN DEACETYLASE SIRTUIN-2"/>
    <property type="match status" value="1"/>
</dbReference>
<dbReference type="InterPro" id="IPR026590">
    <property type="entry name" value="Ssirtuin_cat_dom"/>
</dbReference>
<dbReference type="SUPFAM" id="SSF52467">
    <property type="entry name" value="DHS-like NAD/FAD-binding domain"/>
    <property type="match status" value="1"/>
</dbReference>
<keyword evidence="2" id="KW-0808">Transferase</keyword>
<sequence length="182" mass="21034">MAGAGISVSANLPDFRSKGGLYDQLRQTTNITSPETIFTRDFLKSNPELFFEVMQKLRVDHVMPTLTHFFLRLLQDKGLLRRLYTQNIDSLERKAGIREELLIECHGTTATSKCHECQQAYSKDHYFDWDRTNGVPRCERCSGLTRPDIVLFGEALPDKFQEKSREELRKAPARAWRLSSEH</sequence>
<dbReference type="InterPro" id="IPR050134">
    <property type="entry name" value="NAD-dep_sirtuin_deacylases"/>
</dbReference>
<feature type="binding site" evidence="6">
    <location>
        <position position="117"/>
    </location>
    <ligand>
        <name>Zn(2+)</name>
        <dbReference type="ChEBI" id="CHEBI:29105"/>
    </ligand>
</feature>
<dbReference type="AlphaFoldDB" id="A0A812XTH8"/>
<evidence type="ECO:0000256" key="5">
    <source>
        <dbReference type="ARBA" id="ARBA00023027"/>
    </source>
</evidence>
<dbReference type="Gene3D" id="3.40.50.1220">
    <property type="entry name" value="TPP-binding domain"/>
    <property type="match status" value="1"/>
</dbReference>
<keyword evidence="9" id="KW-1185">Reference proteome</keyword>
<feature type="active site" description="Proton acceptor" evidence="6">
    <location>
        <position position="106"/>
    </location>
</feature>
<dbReference type="InterPro" id="IPR003000">
    <property type="entry name" value="Sirtuin"/>
</dbReference>
<evidence type="ECO:0000256" key="6">
    <source>
        <dbReference type="PROSITE-ProRule" id="PRU00236"/>
    </source>
</evidence>
<dbReference type="OrthoDB" id="424012at2759"/>
<dbReference type="GO" id="GO:0017136">
    <property type="term" value="F:histone deacetylase activity, NAD-dependent"/>
    <property type="evidence" value="ECO:0007669"/>
    <property type="project" value="TreeGrafter"/>
</dbReference>
<comment type="cofactor">
    <cofactor evidence="1">
        <name>Zn(2+)</name>
        <dbReference type="ChEBI" id="CHEBI:29105"/>
    </cofactor>
</comment>
<keyword evidence="3 6" id="KW-0479">Metal-binding</keyword>
<evidence type="ECO:0000256" key="1">
    <source>
        <dbReference type="ARBA" id="ARBA00001947"/>
    </source>
</evidence>
<evidence type="ECO:0000259" key="7">
    <source>
        <dbReference type="PROSITE" id="PS50305"/>
    </source>
</evidence>
<dbReference type="InterPro" id="IPR029035">
    <property type="entry name" value="DHS-like_NAD/FAD-binding_dom"/>
</dbReference>
<dbReference type="InterPro" id="IPR026591">
    <property type="entry name" value="Sirtuin_cat_small_dom_sf"/>
</dbReference>
<accession>A0A812XTH8</accession>
<protein>
    <submittedName>
        <fullName evidence="8">Sirt2 protein</fullName>
    </submittedName>
</protein>
<dbReference type="EMBL" id="CAJNIZ010046637">
    <property type="protein sequence ID" value="CAE7752862.1"/>
    <property type="molecule type" value="Genomic_DNA"/>
</dbReference>